<name>A0ACD3A6Q4_9AGAR</name>
<keyword evidence="2" id="KW-1185">Reference proteome</keyword>
<protein>
    <submittedName>
        <fullName evidence="1">Uncharacterized protein</fullName>
    </submittedName>
</protein>
<evidence type="ECO:0000313" key="1">
    <source>
        <dbReference type="EMBL" id="TFK61363.1"/>
    </source>
</evidence>
<gene>
    <name evidence="1" type="ORF">BDN72DRAFT_465563</name>
</gene>
<sequence length="129" mass="14043">MGWAQPRTLVTKNLIMGVTVWVDRTSGSNVLSALDVANGQSFSLSRLGLRYLPTHSIDGLIGGLNSEFVFIISPSPQQVARWASLSGSRFFGPGAPPTHGPTSHQELHGVLRHLVYRRQYSISGMIKLS</sequence>
<accession>A0ACD3A6Q4</accession>
<dbReference type="Proteomes" id="UP000308600">
    <property type="component" value="Unassembled WGS sequence"/>
</dbReference>
<organism evidence="1 2">
    <name type="scientific">Pluteus cervinus</name>
    <dbReference type="NCBI Taxonomy" id="181527"/>
    <lineage>
        <taxon>Eukaryota</taxon>
        <taxon>Fungi</taxon>
        <taxon>Dikarya</taxon>
        <taxon>Basidiomycota</taxon>
        <taxon>Agaricomycotina</taxon>
        <taxon>Agaricomycetes</taxon>
        <taxon>Agaricomycetidae</taxon>
        <taxon>Agaricales</taxon>
        <taxon>Pluteineae</taxon>
        <taxon>Pluteaceae</taxon>
        <taxon>Pluteus</taxon>
    </lineage>
</organism>
<reference evidence="1 2" key="1">
    <citation type="journal article" date="2019" name="Nat. Ecol. Evol.">
        <title>Megaphylogeny resolves global patterns of mushroom evolution.</title>
        <authorList>
            <person name="Varga T."/>
            <person name="Krizsan K."/>
            <person name="Foldi C."/>
            <person name="Dima B."/>
            <person name="Sanchez-Garcia M."/>
            <person name="Sanchez-Ramirez S."/>
            <person name="Szollosi G.J."/>
            <person name="Szarkandi J.G."/>
            <person name="Papp V."/>
            <person name="Albert L."/>
            <person name="Andreopoulos W."/>
            <person name="Angelini C."/>
            <person name="Antonin V."/>
            <person name="Barry K.W."/>
            <person name="Bougher N.L."/>
            <person name="Buchanan P."/>
            <person name="Buyck B."/>
            <person name="Bense V."/>
            <person name="Catcheside P."/>
            <person name="Chovatia M."/>
            <person name="Cooper J."/>
            <person name="Damon W."/>
            <person name="Desjardin D."/>
            <person name="Finy P."/>
            <person name="Geml J."/>
            <person name="Haridas S."/>
            <person name="Hughes K."/>
            <person name="Justo A."/>
            <person name="Karasinski D."/>
            <person name="Kautmanova I."/>
            <person name="Kiss B."/>
            <person name="Kocsube S."/>
            <person name="Kotiranta H."/>
            <person name="LaButti K.M."/>
            <person name="Lechner B.E."/>
            <person name="Liimatainen K."/>
            <person name="Lipzen A."/>
            <person name="Lukacs Z."/>
            <person name="Mihaltcheva S."/>
            <person name="Morgado L.N."/>
            <person name="Niskanen T."/>
            <person name="Noordeloos M.E."/>
            <person name="Ohm R.A."/>
            <person name="Ortiz-Santana B."/>
            <person name="Ovrebo C."/>
            <person name="Racz N."/>
            <person name="Riley R."/>
            <person name="Savchenko A."/>
            <person name="Shiryaev A."/>
            <person name="Soop K."/>
            <person name="Spirin V."/>
            <person name="Szebenyi C."/>
            <person name="Tomsovsky M."/>
            <person name="Tulloss R.E."/>
            <person name="Uehling J."/>
            <person name="Grigoriev I.V."/>
            <person name="Vagvolgyi C."/>
            <person name="Papp T."/>
            <person name="Martin F.M."/>
            <person name="Miettinen O."/>
            <person name="Hibbett D.S."/>
            <person name="Nagy L.G."/>
        </authorList>
    </citation>
    <scope>NUCLEOTIDE SEQUENCE [LARGE SCALE GENOMIC DNA]</scope>
    <source>
        <strain evidence="1 2">NL-1719</strain>
    </source>
</reference>
<evidence type="ECO:0000313" key="2">
    <source>
        <dbReference type="Proteomes" id="UP000308600"/>
    </source>
</evidence>
<proteinExistence type="predicted"/>
<dbReference type="EMBL" id="ML208668">
    <property type="protein sequence ID" value="TFK61363.1"/>
    <property type="molecule type" value="Genomic_DNA"/>
</dbReference>